<gene>
    <name evidence="2" type="ORF">QYF61_000591</name>
</gene>
<evidence type="ECO:0000256" key="1">
    <source>
        <dbReference type="SAM" id="MobiDB-lite"/>
    </source>
</evidence>
<proteinExistence type="predicted"/>
<sequence>MGVAGGGWEVTRGQVPRRTPRVASGDPEGDIGGQQKTPGRGRVTRATLRKGQGTWETPGVTWGQQRGQGTSGDPRGDRGHREHLGEDKGRGGPCHRPRSCPQVSPELLEPLVTVVAVLGELGATAGDVPLAGPSGSLRAGLVALVATISRAMGHRHREATRLRRALATAGATTGTTPEASAVPPGDPTVPRATTGDAWATVATIMREWREAVALVEATWTTVAGDAARLRDACGAAATAGTTTVATVGHLAAAVARENQARQDLLVATQALPVASELATAASEVAAHETRVAEASAGLRAATEATKKTAVAMVETAVAGERARRAAVAHEPLGRLVAACDGATHFYRHLRQLLEDIEATAATGLGGPEAPGVSQEGPGVPEDLMAAVAAAEVLWDASARLAQGHLLGTLRMARGLLVTLGVPDATAVAQRCRDATTALPGLLQREPQ</sequence>
<keyword evidence="3" id="KW-1185">Reference proteome</keyword>
<evidence type="ECO:0000313" key="2">
    <source>
        <dbReference type="EMBL" id="KAK4805456.1"/>
    </source>
</evidence>
<reference evidence="2 3" key="1">
    <citation type="journal article" date="2023" name="J. Hered.">
        <title>Chromosome-level genome of the wood stork (Mycteria americana) provides insight into avian chromosome evolution.</title>
        <authorList>
            <person name="Flamio R. Jr."/>
            <person name="Ramstad K.M."/>
        </authorList>
    </citation>
    <scope>NUCLEOTIDE SEQUENCE [LARGE SCALE GENOMIC DNA]</scope>
    <source>
        <strain evidence="2">JAX WOST 10</strain>
    </source>
</reference>
<feature type="region of interest" description="Disordered" evidence="1">
    <location>
        <begin position="170"/>
        <end position="192"/>
    </location>
</feature>
<dbReference type="Proteomes" id="UP001333110">
    <property type="component" value="Unassembled WGS sequence"/>
</dbReference>
<comment type="caution">
    <text evidence="2">The sequence shown here is derived from an EMBL/GenBank/DDBJ whole genome shotgun (WGS) entry which is preliminary data.</text>
</comment>
<name>A0AAN7RPM5_MYCAM</name>
<feature type="compositionally biased region" description="Low complexity" evidence="1">
    <location>
        <begin position="170"/>
        <end position="179"/>
    </location>
</feature>
<protein>
    <submittedName>
        <fullName evidence="2">Uncharacterized protein</fullName>
    </submittedName>
</protein>
<evidence type="ECO:0000313" key="3">
    <source>
        <dbReference type="Proteomes" id="UP001333110"/>
    </source>
</evidence>
<feature type="region of interest" description="Disordered" evidence="1">
    <location>
        <begin position="1"/>
        <end position="100"/>
    </location>
</feature>
<organism evidence="2 3">
    <name type="scientific">Mycteria americana</name>
    <name type="common">Wood stork</name>
    <dbReference type="NCBI Taxonomy" id="33587"/>
    <lineage>
        <taxon>Eukaryota</taxon>
        <taxon>Metazoa</taxon>
        <taxon>Chordata</taxon>
        <taxon>Craniata</taxon>
        <taxon>Vertebrata</taxon>
        <taxon>Euteleostomi</taxon>
        <taxon>Archelosauria</taxon>
        <taxon>Archosauria</taxon>
        <taxon>Dinosauria</taxon>
        <taxon>Saurischia</taxon>
        <taxon>Theropoda</taxon>
        <taxon>Coelurosauria</taxon>
        <taxon>Aves</taxon>
        <taxon>Neognathae</taxon>
        <taxon>Neoaves</taxon>
        <taxon>Aequornithes</taxon>
        <taxon>Ciconiiformes</taxon>
        <taxon>Ciconiidae</taxon>
        <taxon>Mycteria</taxon>
    </lineage>
</organism>
<dbReference type="AlphaFoldDB" id="A0AAN7RPM5"/>
<dbReference type="EMBL" id="JAUNZN010000086">
    <property type="protein sequence ID" value="KAK4805456.1"/>
    <property type="molecule type" value="Genomic_DNA"/>
</dbReference>
<accession>A0AAN7RPM5</accession>
<feature type="compositionally biased region" description="Basic and acidic residues" evidence="1">
    <location>
        <begin position="74"/>
        <end position="90"/>
    </location>
</feature>